<keyword evidence="6 9" id="KW-0326">Glycosidase</keyword>
<keyword evidence="10" id="KW-0732">Signal</keyword>
<dbReference type="SMART" id="SM00710">
    <property type="entry name" value="PbH1"/>
    <property type="match status" value="6"/>
</dbReference>
<keyword evidence="3" id="KW-0134">Cell wall</keyword>
<evidence type="ECO:0000256" key="6">
    <source>
        <dbReference type="ARBA" id="ARBA00023295"/>
    </source>
</evidence>
<evidence type="ECO:0008006" key="12">
    <source>
        <dbReference type="Google" id="ProtNLM"/>
    </source>
</evidence>
<feature type="signal peptide" evidence="10">
    <location>
        <begin position="1"/>
        <end position="25"/>
    </location>
</feature>
<evidence type="ECO:0000256" key="7">
    <source>
        <dbReference type="ARBA" id="ARBA00023316"/>
    </source>
</evidence>
<evidence type="ECO:0000256" key="4">
    <source>
        <dbReference type="ARBA" id="ARBA00022525"/>
    </source>
</evidence>
<comment type="subcellular location">
    <subcellularLocation>
        <location evidence="1">Secreted</location>
        <location evidence="1">Cell wall</location>
    </subcellularLocation>
</comment>
<evidence type="ECO:0000256" key="2">
    <source>
        <dbReference type="ARBA" id="ARBA00008834"/>
    </source>
</evidence>
<sequence length="396" mass="43714">MSLKFSFGWVCLLLSLLIWVNEAKGQAKIFDVKKYGAIADGVTDNSEAFLKTWKEACEWTGRPKVWIPSGTYKVNSVKFEGPCKGPIAFVIKGVLKAPTDPSKFITENWINFRYLDKLTVSGGGILDGQGKEAWSFNDCNKNSNCVTLPTTMRFDFVTNSWVHHLRSINSKNTHFVVFGCQNFKITNTRILAPSDSPNTDGIKMAHSKGIKIKQMTIRTGDDCIAMLPGTKNVNISDLVCGPGHGISIGSLGKDGDQNDVTNIRVRNCTFHDTSDGVRIKTWASPGIGKVSNLIYEDIFMNHVGNPIIIDQEYCPYPPCSQEHSRVQINNVTYRNIWGSSGSKVAVTFRCSKSRYCQDVVLDNINLLYHGLEGDAIAVCSNVKGLSLGQQNPPSCI</sequence>
<evidence type="ECO:0000256" key="10">
    <source>
        <dbReference type="SAM" id="SignalP"/>
    </source>
</evidence>
<dbReference type="GO" id="GO:0005975">
    <property type="term" value="P:carbohydrate metabolic process"/>
    <property type="evidence" value="ECO:0007669"/>
    <property type="project" value="InterPro"/>
</dbReference>
<dbReference type="Gene3D" id="2.160.20.10">
    <property type="entry name" value="Single-stranded right-handed beta-helix, Pectin lyase-like"/>
    <property type="match status" value="1"/>
</dbReference>
<evidence type="ECO:0000256" key="3">
    <source>
        <dbReference type="ARBA" id="ARBA00022512"/>
    </source>
</evidence>
<dbReference type="InterPro" id="IPR006626">
    <property type="entry name" value="PbH1"/>
</dbReference>
<gene>
    <name evidence="11" type="ORF">FSB_LOCUS57147</name>
</gene>
<organism evidence="11">
    <name type="scientific">Fagus sylvatica</name>
    <name type="common">Beechnut</name>
    <dbReference type="NCBI Taxonomy" id="28930"/>
    <lineage>
        <taxon>Eukaryota</taxon>
        <taxon>Viridiplantae</taxon>
        <taxon>Streptophyta</taxon>
        <taxon>Embryophyta</taxon>
        <taxon>Tracheophyta</taxon>
        <taxon>Spermatophyta</taxon>
        <taxon>Magnoliopsida</taxon>
        <taxon>eudicotyledons</taxon>
        <taxon>Gunneridae</taxon>
        <taxon>Pentapetalae</taxon>
        <taxon>rosids</taxon>
        <taxon>fabids</taxon>
        <taxon>Fagales</taxon>
        <taxon>Fagaceae</taxon>
        <taxon>Fagus</taxon>
    </lineage>
</organism>
<keyword evidence="4" id="KW-0964">Secreted</keyword>
<dbReference type="GO" id="GO:0071555">
    <property type="term" value="P:cell wall organization"/>
    <property type="evidence" value="ECO:0007669"/>
    <property type="project" value="UniProtKB-KW"/>
</dbReference>
<dbReference type="SUPFAM" id="SSF51126">
    <property type="entry name" value="Pectin lyase-like"/>
    <property type="match status" value="1"/>
</dbReference>
<dbReference type="InterPro" id="IPR000743">
    <property type="entry name" value="Glyco_hydro_28"/>
</dbReference>
<evidence type="ECO:0000256" key="9">
    <source>
        <dbReference type="RuleBase" id="RU361169"/>
    </source>
</evidence>
<name>A0A2N9IY42_FAGSY</name>
<evidence type="ECO:0000256" key="5">
    <source>
        <dbReference type="ARBA" id="ARBA00022801"/>
    </source>
</evidence>
<dbReference type="InterPro" id="IPR011050">
    <property type="entry name" value="Pectin_lyase_fold/virulence"/>
</dbReference>
<keyword evidence="5 9" id="KW-0378">Hydrolase</keyword>
<evidence type="ECO:0000256" key="8">
    <source>
        <dbReference type="PROSITE-ProRule" id="PRU10052"/>
    </source>
</evidence>
<dbReference type="Pfam" id="PF00295">
    <property type="entry name" value="Glyco_hydro_28"/>
    <property type="match status" value="1"/>
</dbReference>
<dbReference type="InterPro" id="IPR012334">
    <property type="entry name" value="Pectin_lyas_fold"/>
</dbReference>
<feature type="active site" evidence="8">
    <location>
        <position position="244"/>
    </location>
</feature>
<dbReference type="AlphaFoldDB" id="A0A2N9IY42"/>
<dbReference type="PROSITE" id="PS00502">
    <property type="entry name" value="POLYGALACTURONASE"/>
    <property type="match status" value="1"/>
</dbReference>
<keyword evidence="7" id="KW-0961">Cell wall biogenesis/degradation</keyword>
<dbReference type="GO" id="GO:0004650">
    <property type="term" value="F:polygalacturonase activity"/>
    <property type="evidence" value="ECO:0007669"/>
    <property type="project" value="InterPro"/>
</dbReference>
<dbReference type="FunFam" id="2.160.20.10:FF:000004">
    <property type="entry name" value="Pectin lyase-like superfamily protein"/>
    <property type="match status" value="1"/>
</dbReference>
<protein>
    <recommendedName>
        <fullName evidence="12">Pectate lyase superfamily protein domain-containing protein</fullName>
    </recommendedName>
</protein>
<feature type="chain" id="PRO_5014977350" description="Pectate lyase superfamily protein domain-containing protein" evidence="10">
    <location>
        <begin position="26"/>
        <end position="396"/>
    </location>
</feature>
<proteinExistence type="inferred from homology"/>
<evidence type="ECO:0000256" key="1">
    <source>
        <dbReference type="ARBA" id="ARBA00004191"/>
    </source>
</evidence>
<dbReference type="PANTHER" id="PTHR31375">
    <property type="match status" value="1"/>
</dbReference>
<reference evidence="11" key="1">
    <citation type="submission" date="2018-02" db="EMBL/GenBank/DDBJ databases">
        <authorList>
            <person name="Cohen D.B."/>
            <person name="Kent A.D."/>
        </authorList>
    </citation>
    <scope>NUCLEOTIDE SEQUENCE</scope>
</reference>
<evidence type="ECO:0000313" key="11">
    <source>
        <dbReference type="EMBL" id="SPD29265.1"/>
    </source>
</evidence>
<dbReference type="EMBL" id="OIVN01006266">
    <property type="protein sequence ID" value="SPD29265.1"/>
    <property type="molecule type" value="Genomic_DNA"/>
</dbReference>
<comment type="similarity">
    <text evidence="2 9">Belongs to the glycosyl hydrolase 28 family.</text>
</comment>
<accession>A0A2N9IY42</accession>